<dbReference type="PANTHER" id="PTHR39160:SF4">
    <property type="entry name" value="RESUSCITATION-PROMOTING FACTOR RPFB"/>
    <property type="match status" value="1"/>
</dbReference>
<feature type="signal peptide" evidence="3">
    <location>
        <begin position="1"/>
        <end position="25"/>
    </location>
</feature>
<keyword evidence="1 3" id="KW-0732">Signal</keyword>
<dbReference type="SUPFAM" id="SSF50685">
    <property type="entry name" value="Barwin-like endoglucanases"/>
    <property type="match status" value="1"/>
</dbReference>
<dbReference type="EMBL" id="JANCLT010000014">
    <property type="protein sequence ID" value="MCP8970743.1"/>
    <property type="molecule type" value="Genomic_DNA"/>
</dbReference>
<dbReference type="Pfam" id="PF06725">
    <property type="entry name" value="3D"/>
    <property type="match status" value="1"/>
</dbReference>
<evidence type="ECO:0000313" key="6">
    <source>
        <dbReference type="Proteomes" id="UP001156102"/>
    </source>
</evidence>
<dbReference type="Gene3D" id="2.40.40.10">
    <property type="entry name" value="RlpA-like domain"/>
    <property type="match status" value="1"/>
</dbReference>
<gene>
    <name evidence="5" type="ORF">NK662_19685</name>
</gene>
<dbReference type="RefSeq" id="WP_254760668.1">
    <property type="nucleotide sequence ID" value="NZ_JANCLT010000014.1"/>
</dbReference>
<dbReference type="GO" id="GO:0019867">
    <property type="term" value="C:outer membrane"/>
    <property type="evidence" value="ECO:0007669"/>
    <property type="project" value="InterPro"/>
</dbReference>
<proteinExistence type="predicted"/>
<evidence type="ECO:0000256" key="3">
    <source>
        <dbReference type="SAM" id="SignalP"/>
    </source>
</evidence>
<comment type="caution">
    <text evidence="5">The sequence shown here is derived from an EMBL/GenBank/DDBJ whole genome shotgun (WGS) entry which is preliminary data.</text>
</comment>
<feature type="chain" id="PRO_5041321174" evidence="3">
    <location>
        <begin position="26"/>
        <end position="215"/>
    </location>
</feature>
<dbReference type="PANTHER" id="PTHR39160">
    <property type="entry name" value="CELL WALL-BINDING PROTEIN YOCH"/>
    <property type="match status" value="1"/>
</dbReference>
<reference evidence="5" key="1">
    <citation type="submission" date="2022-07" db="EMBL/GenBank/DDBJ databases">
        <authorList>
            <person name="Li W.-J."/>
            <person name="Deng Q.-Q."/>
        </authorList>
    </citation>
    <scope>NUCLEOTIDE SEQUENCE</scope>
    <source>
        <strain evidence="5">SYSU M60031</strain>
    </source>
</reference>
<feature type="coiled-coil region" evidence="2">
    <location>
        <begin position="46"/>
        <end position="98"/>
    </location>
</feature>
<sequence>MNIKKWLIASTITALLAVCGMWAMAADIKHRYEDKQTAHTKLLQEKKKLYAQTQLLKEQRESLEAALEQRKQLVQQKEQELEQTKQSLEAANQKLVTSGIVAPDEAGLATAAKTIQMKATAYSADPAENGGTYNGKVVTRTGFSLTDNPHAKVIAVDPSIIPLGSTVWVEGYGYAKALDTGSAIKGNRIDVFISDKGRMMDWGVKSIRVKVMSEA</sequence>
<protein>
    <submittedName>
        <fullName evidence="5">3D domain-containing protein</fullName>
    </submittedName>
</protein>
<feature type="domain" description="3D" evidence="4">
    <location>
        <begin position="152"/>
        <end position="211"/>
    </location>
</feature>
<evidence type="ECO:0000259" key="4">
    <source>
        <dbReference type="Pfam" id="PF06725"/>
    </source>
</evidence>
<keyword evidence="6" id="KW-1185">Reference proteome</keyword>
<dbReference type="InterPro" id="IPR059180">
    <property type="entry name" value="3D_YorM"/>
</dbReference>
<dbReference type="GO" id="GO:0004553">
    <property type="term" value="F:hydrolase activity, hydrolyzing O-glycosyl compounds"/>
    <property type="evidence" value="ECO:0007669"/>
    <property type="project" value="InterPro"/>
</dbReference>
<dbReference type="InterPro" id="IPR010611">
    <property type="entry name" value="3D_dom"/>
</dbReference>
<name>A0AA41XBR6_9BACI</name>
<organism evidence="5 6">
    <name type="scientific">Ectobacillus ponti</name>
    <dbReference type="NCBI Taxonomy" id="2961894"/>
    <lineage>
        <taxon>Bacteria</taxon>
        <taxon>Bacillati</taxon>
        <taxon>Bacillota</taxon>
        <taxon>Bacilli</taxon>
        <taxon>Bacillales</taxon>
        <taxon>Bacillaceae</taxon>
        <taxon>Ectobacillus</taxon>
    </lineage>
</organism>
<dbReference type="AlphaFoldDB" id="A0AA41XBR6"/>
<evidence type="ECO:0000256" key="2">
    <source>
        <dbReference type="SAM" id="Coils"/>
    </source>
</evidence>
<dbReference type="Proteomes" id="UP001156102">
    <property type="component" value="Unassembled WGS sequence"/>
</dbReference>
<dbReference type="InterPro" id="IPR051933">
    <property type="entry name" value="Resuscitation_pf_RpfB"/>
</dbReference>
<accession>A0AA41XBR6</accession>
<dbReference type="CDD" id="cd14667">
    <property type="entry name" value="3D_containing_proteins"/>
    <property type="match status" value="1"/>
</dbReference>
<dbReference type="GO" id="GO:0009254">
    <property type="term" value="P:peptidoglycan turnover"/>
    <property type="evidence" value="ECO:0007669"/>
    <property type="project" value="InterPro"/>
</dbReference>
<keyword evidence="2" id="KW-0175">Coiled coil</keyword>
<evidence type="ECO:0000313" key="5">
    <source>
        <dbReference type="EMBL" id="MCP8970743.1"/>
    </source>
</evidence>
<dbReference type="InterPro" id="IPR036908">
    <property type="entry name" value="RlpA-like_sf"/>
</dbReference>
<evidence type="ECO:0000256" key="1">
    <source>
        <dbReference type="ARBA" id="ARBA00022729"/>
    </source>
</evidence>